<dbReference type="AlphaFoldDB" id="A0A078AN07"/>
<proteinExistence type="predicted"/>
<dbReference type="EMBL" id="CCKQ01011745">
    <property type="protein sequence ID" value="CDW83316.1"/>
    <property type="molecule type" value="Genomic_DNA"/>
</dbReference>
<dbReference type="Gene3D" id="3.40.50.300">
    <property type="entry name" value="P-loop containing nucleotide triphosphate hydrolases"/>
    <property type="match status" value="1"/>
</dbReference>
<dbReference type="GO" id="GO:0033065">
    <property type="term" value="C:Rad51C-XRCC3 complex"/>
    <property type="evidence" value="ECO:0007669"/>
    <property type="project" value="TreeGrafter"/>
</dbReference>
<feature type="domain" description="Rad51-like C-terminal" evidence="1">
    <location>
        <begin position="69"/>
        <end position="269"/>
    </location>
</feature>
<evidence type="ECO:0000313" key="3">
    <source>
        <dbReference type="Proteomes" id="UP000039865"/>
    </source>
</evidence>
<dbReference type="GO" id="GO:0071140">
    <property type="term" value="P:resolution of mitotic recombination intermediates"/>
    <property type="evidence" value="ECO:0007669"/>
    <property type="project" value="TreeGrafter"/>
</dbReference>
<dbReference type="Proteomes" id="UP000039865">
    <property type="component" value="Unassembled WGS sequence"/>
</dbReference>
<dbReference type="InParanoid" id="A0A078AN07"/>
<dbReference type="InterPro" id="IPR013632">
    <property type="entry name" value="Rad51_C"/>
</dbReference>
<dbReference type="GO" id="GO:0090656">
    <property type="term" value="P:t-circle formation"/>
    <property type="evidence" value="ECO:0007669"/>
    <property type="project" value="TreeGrafter"/>
</dbReference>
<name>A0A078AN07_STYLE</name>
<evidence type="ECO:0000313" key="2">
    <source>
        <dbReference type="EMBL" id="CDW83316.1"/>
    </source>
</evidence>
<dbReference type="GO" id="GO:0045003">
    <property type="term" value="P:double-strand break repair via synthesis-dependent strand annealing"/>
    <property type="evidence" value="ECO:0007669"/>
    <property type="project" value="TreeGrafter"/>
</dbReference>
<accession>A0A078AN07</accession>
<dbReference type="Pfam" id="PF08423">
    <property type="entry name" value="Rad51"/>
    <property type="match status" value="1"/>
</dbReference>
<evidence type="ECO:0000259" key="1">
    <source>
        <dbReference type="Pfam" id="PF08423"/>
    </source>
</evidence>
<reference evidence="2 3" key="1">
    <citation type="submission" date="2014-06" db="EMBL/GenBank/DDBJ databases">
        <authorList>
            <person name="Swart Estienne"/>
        </authorList>
    </citation>
    <scope>NUCLEOTIDE SEQUENCE [LARGE SCALE GENOMIC DNA]</scope>
    <source>
        <strain evidence="2 3">130c</strain>
    </source>
</reference>
<keyword evidence="3" id="KW-1185">Reference proteome</keyword>
<dbReference type="PANTHER" id="PTHR46487">
    <property type="entry name" value="DNA REPAIR PROTEIN XRCC3"/>
    <property type="match status" value="1"/>
</dbReference>
<dbReference type="GO" id="GO:0005657">
    <property type="term" value="C:replication fork"/>
    <property type="evidence" value="ECO:0007669"/>
    <property type="project" value="TreeGrafter"/>
</dbReference>
<organism evidence="2 3">
    <name type="scientific">Stylonychia lemnae</name>
    <name type="common">Ciliate</name>
    <dbReference type="NCBI Taxonomy" id="5949"/>
    <lineage>
        <taxon>Eukaryota</taxon>
        <taxon>Sar</taxon>
        <taxon>Alveolata</taxon>
        <taxon>Ciliophora</taxon>
        <taxon>Intramacronucleata</taxon>
        <taxon>Spirotrichea</taxon>
        <taxon>Stichotrichia</taxon>
        <taxon>Sporadotrichida</taxon>
        <taxon>Oxytrichidae</taxon>
        <taxon>Stylonychinae</taxon>
        <taxon>Stylonychia</taxon>
    </lineage>
</organism>
<dbReference type="GO" id="GO:0000722">
    <property type="term" value="P:telomere maintenance via recombination"/>
    <property type="evidence" value="ECO:0007669"/>
    <property type="project" value="TreeGrafter"/>
</dbReference>
<dbReference type="SUPFAM" id="SSF52540">
    <property type="entry name" value="P-loop containing nucleoside triphosphate hydrolases"/>
    <property type="match status" value="1"/>
</dbReference>
<dbReference type="PANTHER" id="PTHR46487:SF1">
    <property type="entry name" value="DNA REPAIR PROTEIN XRCC3"/>
    <property type="match status" value="1"/>
</dbReference>
<dbReference type="InterPro" id="IPR027417">
    <property type="entry name" value="P-loop_NTPase"/>
</dbReference>
<dbReference type="GO" id="GO:0000400">
    <property type="term" value="F:four-way junction DNA binding"/>
    <property type="evidence" value="ECO:0007669"/>
    <property type="project" value="TreeGrafter"/>
</dbReference>
<dbReference type="OrthoDB" id="287485at2759"/>
<sequence>METNFFLFNDPSAQNQIPNGAGYNNDGQQNLDQNQQEIQNIIITTCYELAQKPEVKLSSGSFAERKSQYLMMQSILPVRNGGLGGKSLFVITGKHLNEKRFNEMKEYFLIEHQGLTTENAVRDNIIMNFCKNQEEYNKVFHNLNSRVDEQIVSLQANIQGEERSKFIQKHAKTLKALAYKHDLTLIIMNNVVAEVNHDQSSKGFFDNKSKGQGISPSLGINWTNCINERINLRRKGTNIDNIRRTIVIEKSSFMRKSELDFEITNNGIRGKH</sequence>
<gene>
    <name evidence="2" type="primary">Contig451.g497</name>
    <name evidence="2" type="ORF">STYLEM_12359</name>
</gene>
<protein>
    <recommendedName>
        <fullName evidence="1">Rad51-like C-terminal domain-containing protein</fullName>
    </recommendedName>
</protein>